<dbReference type="EMBL" id="NTFS01000004">
    <property type="protein sequence ID" value="PAX60637.1"/>
    <property type="molecule type" value="Genomic_DNA"/>
</dbReference>
<reference evidence="1 2" key="1">
    <citation type="submission" date="2017-08" db="EMBL/GenBank/DDBJ databases">
        <title>Draft genome sequence of filamentous cyanobacterium Calothrix elsteri CCALA 953.</title>
        <authorList>
            <person name="Gagunashvili A.N."/>
            <person name="Elster J."/>
            <person name="Andresson O.S."/>
        </authorList>
    </citation>
    <scope>NUCLEOTIDE SEQUENCE [LARGE SCALE GENOMIC DNA]</scope>
    <source>
        <strain evidence="1 2">CCALA 953</strain>
    </source>
</reference>
<comment type="caution">
    <text evidence="1">The sequence shown here is derived from an EMBL/GenBank/DDBJ whole genome shotgun (WGS) entry which is preliminary data.</text>
</comment>
<gene>
    <name evidence="1" type="ORF">CK510_00855</name>
</gene>
<protein>
    <submittedName>
        <fullName evidence="1">Type II toxin-antitoxin system ParD family antitoxin</fullName>
    </submittedName>
</protein>
<dbReference type="Proteomes" id="UP000218238">
    <property type="component" value="Unassembled WGS sequence"/>
</dbReference>
<dbReference type="InterPro" id="IPR022789">
    <property type="entry name" value="ParD"/>
</dbReference>
<evidence type="ECO:0000313" key="2">
    <source>
        <dbReference type="Proteomes" id="UP000218238"/>
    </source>
</evidence>
<accession>A0A2A2TQE5</accession>
<dbReference type="Pfam" id="PF03693">
    <property type="entry name" value="ParD_antitoxin"/>
    <property type="match status" value="1"/>
</dbReference>
<name>A0A2A2TQE5_9CYAN</name>
<dbReference type="OrthoDB" id="573411at2"/>
<dbReference type="RefSeq" id="WP_095719875.1">
    <property type="nucleotide sequence ID" value="NZ_NTFS01000004.1"/>
</dbReference>
<keyword evidence="2" id="KW-1185">Reference proteome</keyword>
<organism evidence="1 2">
    <name type="scientific">Brunnivagina elsteri CCALA 953</name>
    <dbReference type="NCBI Taxonomy" id="987040"/>
    <lineage>
        <taxon>Bacteria</taxon>
        <taxon>Bacillati</taxon>
        <taxon>Cyanobacteriota</taxon>
        <taxon>Cyanophyceae</taxon>
        <taxon>Nostocales</taxon>
        <taxon>Calotrichaceae</taxon>
        <taxon>Brunnivagina</taxon>
    </lineage>
</organism>
<dbReference type="PANTHER" id="PTHR36582:SF2">
    <property type="entry name" value="ANTITOXIN PARD"/>
    <property type="match status" value="1"/>
</dbReference>
<sequence>MNINLKPEYEQFIQSQIANGQFTTVDEVINEAVKLLENRANQLEELKRKIVLGTEQIKQGSVTDGEVVFERLQAKIRSIAQENE</sequence>
<dbReference type="AlphaFoldDB" id="A0A2A2TQE5"/>
<dbReference type="Gene3D" id="6.10.10.120">
    <property type="entry name" value="Antitoxin ParD1-like"/>
    <property type="match status" value="1"/>
</dbReference>
<dbReference type="PANTHER" id="PTHR36582">
    <property type="entry name" value="ANTITOXIN PARD"/>
    <property type="match status" value="1"/>
</dbReference>
<dbReference type="NCBIfam" id="TIGR02606">
    <property type="entry name" value="antidote_CC2985"/>
    <property type="match status" value="1"/>
</dbReference>
<proteinExistence type="predicted"/>
<dbReference type="InterPro" id="IPR038296">
    <property type="entry name" value="ParD_sf"/>
</dbReference>
<evidence type="ECO:0000313" key="1">
    <source>
        <dbReference type="EMBL" id="PAX60637.1"/>
    </source>
</evidence>